<evidence type="ECO:0000259" key="8">
    <source>
        <dbReference type="PROSITE" id="PS51456"/>
    </source>
</evidence>
<evidence type="ECO:0000256" key="4">
    <source>
        <dbReference type="ARBA" id="ARBA00022737"/>
    </source>
</evidence>
<evidence type="ECO:0000256" key="2">
    <source>
        <dbReference type="ARBA" id="ARBA00004316"/>
    </source>
</evidence>
<dbReference type="OrthoDB" id="10254995at2759"/>
<dbReference type="InterPro" id="IPR052409">
    <property type="entry name" value="Myosin-III_kinase_activity"/>
</dbReference>
<dbReference type="PANTHER" id="PTHR46256">
    <property type="entry name" value="AGAP011099-PA"/>
    <property type="match status" value="1"/>
</dbReference>
<dbReference type="SUPFAM" id="SSF52540">
    <property type="entry name" value="P-loop containing nucleoside triphosphate hydrolases"/>
    <property type="match status" value="1"/>
</dbReference>
<dbReference type="GO" id="GO:0016459">
    <property type="term" value="C:myosin complex"/>
    <property type="evidence" value="ECO:0007669"/>
    <property type="project" value="UniProtKB-KW"/>
</dbReference>
<proteinExistence type="inferred from homology"/>
<evidence type="ECO:0000313" key="10">
    <source>
        <dbReference type="Proteomes" id="UP001163046"/>
    </source>
</evidence>
<accession>A0A9W9YWF6</accession>
<comment type="caution">
    <text evidence="9">The sequence shown here is derived from an EMBL/GenBank/DDBJ whole genome shotgun (WGS) entry which is preliminary data.</text>
</comment>
<dbReference type="Pfam" id="PF00063">
    <property type="entry name" value="Myosin_head"/>
    <property type="match status" value="1"/>
</dbReference>
<sequence length="105" mass="11742">MNNSSSSSISIFSCGKQEEYKKEGIDWTGVTFADNKPVLSTDHSFVEKLTQNCGKSNAFIKSKHSNTNFFGICHYAGKVEYDATGFLEKNRDTLPPGVMDMFEKK</sequence>
<evidence type="ECO:0000256" key="7">
    <source>
        <dbReference type="PROSITE-ProRule" id="PRU00782"/>
    </source>
</evidence>
<dbReference type="GO" id="GO:0000146">
    <property type="term" value="F:microfilament motor activity"/>
    <property type="evidence" value="ECO:0007669"/>
    <property type="project" value="TreeGrafter"/>
</dbReference>
<keyword evidence="7" id="KW-0009">Actin-binding</keyword>
<dbReference type="GO" id="GO:0030832">
    <property type="term" value="P:regulation of actin filament length"/>
    <property type="evidence" value="ECO:0007669"/>
    <property type="project" value="TreeGrafter"/>
</dbReference>
<protein>
    <recommendedName>
        <fullName evidence="8">Myosin motor domain-containing protein</fullName>
    </recommendedName>
</protein>
<evidence type="ECO:0000256" key="3">
    <source>
        <dbReference type="ARBA" id="ARBA00022490"/>
    </source>
</evidence>
<reference evidence="9" key="1">
    <citation type="submission" date="2023-01" db="EMBL/GenBank/DDBJ databases">
        <title>Genome assembly of the deep-sea coral Lophelia pertusa.</title>
        <authorList>
            <person name="Herrera S."/>
            <person name="Cordes E."/>
        </authorList>
    </citation>
    <scope>NUCLEOTIDE SEQUENCE</scope>
    <source>
        <strain evidence="9">USNM1676648</strain>
        <tissue evidence="9">Polyp</tissue>
    </source>
</reference>
<feature type="domain" description="Myosin motor" evidence="8">
    <location>
        <begin position="1"/>
        <end position="105"/>
    </location>
</feature>
<evidence type="ECO:0000256" key="5">
    <source>
        <dbReference type="ARBA" id="ARBA00023212"/>
    </source>
</evidence>
<dbReference type="PANTHER" id="PTHR46256:SF5">
    <property type="entry name" value="MYOSIN-IIIB-LIKE"/>
    <property type="match status" value="1"/>
</dbReference>
<comment type="subcellular location">
    <subcellularLocation>
        <location evidence="2">Cell projection</location>
    </subcellularLocation>
    <subcellularLocation>
        <location evidence="1">Cytoplasm</location>
        <location evidence="1">Cytoskeleton</location>
    </subcellularLocation>
</comment>
<keyword evidence="5" id="KW-0206">Cytoskeleton</keyword>
<dbReference type="Proteomes" id="UP001163046">
    <property type="component" value="Unassembled WGS sequence"/>
</dbReference>
<keyword evidence="6" id="KW-0966">Cell projection</keyword>
<keyword evidence="10" id="KW-1185">Reference proteome</keyword>
<dbReference type="PROSITE" id="PS51456">
    <property type="entry name" value="MYOSIN_MOTOR"/>
    <property type="match status" value="1"/>
</dbReference>
<dbReference type="InterPro" id="IPR027417">
    <property type="entry name" value="P-loop_NTPase"/>
</dbReference>
<evidence type="ECO:0000313" key="9">
    <source>
        <dbReference type="EMBL" id="KAJ7365814.1"/>
    </source>
</evidence>
<comment type="similarity">
    <text evidence="7">Belongs to the TRAFAC class myosin-kinesin ATPase superfamily. Myosin family.</text>
</comment>
<dbReference type="GO" id="GO:0042995">
    <property type="term" value="C:cell projection"/>
    <property type="evidence" value="ECO:0007669"/>
    <property type="project" value="UniProtKB-SubCell"/>
</dbReference>
<dbReference type="Gene3D" id="1.20.58.530">
    <property type="match status" value="1"/>
</dbReference>
<keyword evidence="7" id="KW-0518">Myosin</keyword>
<evidence type="ECO:0000256" key="6">
    <source>
        <dbReference type="ARBA" id="ARBA00023273"/>
    </source>
</evidence>
<keyword evidence="4" id="KW-0677">Repeat</keyword>
<dbReference type="GO" id="GO:0004674">
    <property type="term" value="F:protein serine/threonine kinase activity"/>
    <property type="evidence" value="ECO:0007669"/>
    <property type="project" value="TreeGrafter"/>
</dbReference>
<name>A0A9W9YWF6_9CNID</name>
<keyword evidence="7" id="KW-0505">Motor protein</keyword>
<dbReference type="GO" id="GO:0005524">
    <property type="term" value="F:ATP binding"/>
    <property type="evidence" value="ECO:0007669"/>
    <property type="project" value="InterPro"/>
</dbReference>
<organism evidence="9 10">
    <name type="scientific">Desmophyllum pertusum</name>
    <dbReference type="NCBI Taxonomy" id="174260"/>
    <lineage>
        <taxon>Eukaryota</taxon>
        <taxon>Metazoa</taxon>
        <taxon>Cnidaria</taxon>
        <taxon>Anthozoa</taxon>
        <taxon>Hexacorallia</taxon>
        <taxon>Scleractinia</taxon>
        <taxon>Caryophylliina</taxon>
        <taxon>Caryophylliidae</taxon>
        <taxon>Desmophyllum</taxon>
    </lineage>
</organism>
<gene>
    <name evidence="9" type="ORF">OS493_002535</name>
</gene>
<keyword evidence="3" id="KW-0963">Cytoplasm</keyword>
<comment type="caution">
    <text evidence="7">Lacks conserved residue(s) required for the propagation of feature annotation.</text>
</comment>
<dbReference type="InterPro" id="IPR001609">
    <property type="entry name" value="Myosin_head_motor_dom-like"/>
</dbReference>
<dbReference type="EMBL" id="MU827302">
    <property type="protein sequence ID" value="KAJ7365814.1"/>
    <property type="molecule type" value="Genomic_DNA"/>
</dbReference>
<dbReference type="AlphaFoldDB" id="A0A9W9YWF6"/>
<evidence type="ECO:0000256" key="1">
    <source>
        <dbReference type="ARBA" id="ARBA00004245"/>
    </source>
</evidence>
<dbReference type="GO" id="GO:0003779">
    <property type="term" value="F:actin binding"/>
    <property type="evidence" value="ECO:0007669"/>
    <property type="project" value="UniProtKB-KW"/>
</dbReference>